<feature type="transmembrane region" description="Helical" evidence="6">
    <location>
        <begin position="307"/>
        <end position="324"/>
    </location>
</feature>
<dbReference type="PROSITE" id="PS50267">
    <property type="entry name" value="NA_NEUROTRAN_SYMP_3"/>
    <property type="match status" value="1"/>
</dbReference>
<evidence type="ECO:0000256" key="5">
    <source>
        <dbReference type="ARBA" id="ARBA00023136"/>
    </source>
</evidence>
<dbReference type="EMBL" id="UOGC01000094">
    <property type="protein sequence ID" value="VAX19757.1"/>
    <property type="molecule type" value="Genomic_DNA"/>
</dbReference>
<dbReference type="SUPFAM" id="SSF161070">
    <property type="entry name" value="SNF-like"/>
    <property type="match status" value="1"/>
</dbReference>
<feature type="transmembrane region" description="Helical" evidence="6">
    <location>
        <begin position="90"/>
        <end position="109"/>
    </location>
</feature>
<dbReference type="InterPro" id="IPR037272">
    <property type="entry name" value="SNS_sf"/>
</dbReference>
<dbReference type="GO" id="GO:0016020">
    <property type="term" value="C:membrane"/>
    <property type="evidence" value="ECO:0007669"/>
    <property type="project" value="UniProtKB-SubCell"/>
</dbReference>
<feature type="transmembrane region" description="Helical" evidence="6">
    <location>
        <begin position="182"/>
        <end position="202"/>
    </location>
</feature>
<protein>
    <submittedName>
        <fullName evidence="7">Sodium-dependent transporter, SNF family</fullName>
    </submittedName>
</protein>
<name>A0A3B1CSV9_9ZZZZ</name>
<feature type="transmembrane region" description="Helical" evidence="6">
    <location>
        <begin position="281"/>
        <end position="301"/>
    </location>
</feature>
<keyword evidence="3 6" id="KW-0812">Transmembrane</keyword>
<dbReference type="PANTHER" id="PTHR42948:SF1">
    <property type="entry name" value="TRANSPORTER"/>
    <property type="match status" value="1"/>
</dbReference>
<keyword evidence="4 6" id="KW-1133">Transmembrane helix</keyword>
<evidence type="ECO:0000256" key="2">
    <source>
        <dbReference type="ARBA" id="ARBA00022448"/>
    </source>
</evidence>
<comment type="subcellular location">
    <subcellularLocation>
        <location evidence="1">Membrane</location>
        <topology evidence="1">Multi-pass membrane protein</topology>
    </subcellularLocation>
</comment>
<feature type="transmembrane region" description="Helical" evidence="6">
    <location>
        <begin position="43"/>
        <end position="61"/>
    </location>
</feature>
<sequence>MSRENWGSRMGIILAVAGSAVGLGNFLRFPVQAAQNGGGAFMIPYIIALLVVGIPLCWVEWTMGRAAGGRGHGSGPGILNVFWNHRAARYFGVLGIFIPLMIYFYYVYIEAWCLAYSWYAISGSLGSAAEANEMGVFLKAFQGLVNNHWFSGISSAYIFFLITFFINFYFIYKGVVKGIESVCKIAMPILVIMGVVIMIRVLTLGTPDMLKPDWSVDGGLGFLWNPDFSQLTNAKVWLAAAGQIFFTTSVGLGLIITYSSYLKAKDDVALSGLTSISINEFVEVIIGASIAIPAAFVFFGPVGITEIATGGAFNLGFVTMPMVFDQMPLSALLA</sequence>
<keyword evidence="5 6" id="KW-0472">Membrane</keyword>
<dbReference type="AlphaFoldDB" id="A0A3B1CSV9"/>
<feature type="transmembrane region" description="Helical" evidence="6">
    <location>
        <begin position="236"/>
        <end position="261"/>
    </location>
</feature>
<dbReference type="PRINTS" id="PR00176">
    <property type="entry name" value="NANEUSMPORT"/>
</dbReference>
<evidence type="ECO:0000256" key="1">
    <source>
        <dbReference type="ARBA" id="ARBA00004141"/>
    </source>
</evidence>
<dbReference type="InterPro" id="IPR000175">
    <property type="entry name" value="Na/ntran_symport"/>
</dbReference>
<feature type="transmembrane region" description="Helical" evidence="6">
    <location>
        <begin position="149"/>
        <end position="170"/>
    </location>
</feature>
<feature type="non-terminal residue" evidence="7">
    <location>
        <position position="334"/>
    </location>
</feature>
<evidence type="ECO:0000256" key="4">
    <source>
        <dbReference type="ARBA" id="ARBA00022989"/>
    </source>
</evidence>
<dbReference type="Pfam" id="PF00209">
    <property type="entry name" value="SNF"/>
    <property type="match status" value="2"/>
</dbReference>
<organism evidence="7">
    <name type="scientific">hydrothermal vent metagenome</name>
    <dbReference type="NCBI Taxonomy" id="652676"/>
    <lineage>
        <taxon>unclassified sequences</taxon>
        <taxon>metagenomes</taxon>
        <taxon>ecological metagenomes</taxon>
    </lineage>
</organism>
<proteinExistence type="predicted"/>
<gene>
    <name evidence="7" type="ORF">MNBD_NITROSPINAE01-1161</name>
</gene>
<evidence type="ECO:0000256" key="6">
    <source>
        <dbReference type="SAM" id="Phobius"/>
    </source>
</evidence>
<accession>A0A3B1CSV9</accession>
<reference evidence="7" key="1">
    <citation type="submission" date="2018-06" db="EMBL/GenBank/DDBJ databases">
        <authorList>
            <person name="Zhirakovskaya E."/>
        </authorList>
    </citation>
    <scope>NUCLEOTIDE SEQUENCE</scope>
</reference>
<evidence type="ECO:0000256" key="3">
    <source>
        <dbReference type="ARBA" id="ARBA00022692"/>
    </source>
</evidence>
<keyword evidence="2" id="KW-0813">Transport</keyword>
<dbReference type="PANTHER" id="PTHR42948">
    <property type="entry name" value="TRANSPORTER"/>
    <property type="match status" value="1"/>
</dbReference>
<evidence type="ECO:0000313" key="7">
    <source>
        <dbReference type="EMBL" id="VAX19757.1"/>
    </source>
</evidence>